<reference evidence="1 2" key="1">
    <citation type="submission" date="2019-06" db="EMBL/GenBank/DDBJ databases">
        <title>Rhodococcus spaelei sp. nov., isolated from a cave.</title>
        <authorList>
            <person name="Lee S.D."/>
        </authorList>
    </citation>
    <scope>NUCLEOTIDE SEQUENCE [LARGE SCALE GENOMIC DNA]</scope>
    <source>
        <strain evidence="1 2">C9-5</strain>
    </source>
</reference>
<organism evidence="1 2">
    <name type="scientific">Rhodococcus spelaei</name>
    <dbReference type="NCBI Taxonomy" id="2546320"/>
    <lineage>
        <taxon>Bacteria</taxon>
        <taxon>Bacillati</taxon>
        <taxon>Actinomycetota</taxon>
        <taxon>Actinomycetes</taxon>
        <taxon>Mycobacteriales</taxon>
        <taxon>Nocardiaceae</taxon>
        <taxon>Rhodococcus</taxon>
    </lineage>
</organism>
<proteinExistence type="predicted"/>
<keyword evidence="2" id="KW-1185">Reference proteome</keyword>
<gene>
    <name evidence="1" type="ORF">FK531_05370</name>
</gene>
<dbReference type="AlphaFoldDB" id="A0A541BPV6"/>
<name>A0A541BPV6_9NOCA</name>
<accession>A0A541BPV6</accession>
<protein>
    <submittedName>
        <fullName evidence="1">Uncharacterized protein</fullName>
    </submittedName>
</protein>
<dbReference type="SUPFAM" id="SSF52777">
    <property type="entry name" value="CoA-dependent acyltransferases"/>
    <property type="match status" value="1"/>
</dbReference>
<sequence>MFLRTHHGFGTPVVMQGLWRSEGEVDPAALAGVHHLLSLGPLSRTVIRPRIPGARLRWRSGATPWPLDYPTAPIAAGAVVDWADRVAGEPVDPEAGAGWRLAAARIDGGGTVVSLLCSHVLADARGLAGVLAEAMSGSAAAVAPGPTHPRRADLADAIAMYASVGARTLRAVAGLALHPSRKAALLPVRAVHPHRGAQRAQLPEALVVEVDAAHWDAAAGRDGGTPNSLLVALAGAIAGSGVPLQVSVPVDRRTDPGSASNAVDMAEVTVAPGDSPATVRTALRQAYARPPMSSPAGFPPELLQLLPDATAYRLAPNPGERDVLCSNVGTVPDTLGMLGACRASGIATRAVHPGVTPARAAEIRNRLSAYLCRFGDRYTLALVSMDGELRERAEMALTAFGLTARYW</sequence>
<dbReference type="Proteomes" id="UP000316256">
    <property type="component" value="Unassembled WGS sequence"/>
</dbReference>
<dbReference type="Gene3D" id="3.30.559.10">
    <property type="entry name" value="Chloramphenicol acetyltransferase-like domain"/>
    <property type="match status" value="1"/>
</dbReference>
<dbReference type="InterPro" id="IPR023213">
    <property type="entry name" value="CAT-like_dom_sf"/>
</dbReference>
<dbReference type="EMBL" id="VIGH01000002">
    <property type="protein sequence ID" value="TQF74351.1"/>
    <property type="molecule type" value="Genomic_DNA"/>
</dbReference>
<evidence type="ECO:0000313" key="1">
    <source>
        <dbReference type="EMBL" id="TQF74351.1"/>
    </source>
</evidence>
<comment type="caution">
    <text evidence="1">The sequence shown here is derived from an EMBL/GenBank/DDBJ whole genome shotgun (WGS) entry which is preliminary data.</text>
</comment>
<evidence type="ECO:0000313" key="2">
    <source>
        <dbReference type="Proteomes" id="UP000316256"/>
    </source>
</evidence>
<dbReference type="OrthoDB" id="8183309at2"/>